<name>A0A8S4P058_OWEFU</name>
<sequence length="207" mass="23693">MCVALVTHSNYTSAMSLLPLAMLILVLLDFIMMIVAAPISHRKSLSTMITKELHSKHKRDTTELQTKSRQKREAFIPAGLVAGVIKMCDRHSFWCNHHIFRITDEITDRTVQISTGTTSSHAREIRSTDIINRNDPINTHADNIASADIVKSRRRRFVVHGMVMGIIRMCRRHPQRCSRKRIEILDTFTGRRTEVRSSHGRTTASEY</sequence>
<dbReference type="Proteomes" id="UP000749559">
    <property type="component" value="Unassembled WGS sequence"/>
</dbReference>
<accession>A0A8S4P058</accession>
<keyword evidence="1" id="KW-0472">Membrane</keyword>
<protein>
    <submittedName>
        <fullName evidence="2">Uncharacterized protein</fullName>
    </submittedName>
</protein>
<keyword evidence="1" id="KW-1133">Transmembrane helix</keyword>
<evidence type="ECO:0000313" key="3">
    <source>
        <dbReference type="Proteomes" id="UP000749559"/>
    </source>
</evidence>
<evidence type="ECO:0000256" key="1">
    <source>
        <dbReference type="SAM" id="Phobius"/>
    </source>
</evidence>
<evidence type="ECO:0000313" key="2">
    <source>
        <dbReference type="EMBL" id="CAH1786228.1"/>
    </source>
</evidence>
<gene>
    <name evidence="2" type="ORF">OFUS_LOCUS12162</name>
</gene>
<reference evidence="2" key="1">
    <citation type="submission" date="2022-03" db="EMBL/GenBank/DDBJ databases">
        <authorList>
            <person name="Martin C."/>
        </authorList>
    </citation>
    <scope>NUCLEOTIDE SEQUENCE</scope>
</reference>
<keyword evidence="1" id="KW-0812">Transmembrane</keyword>
<keyword evidence="3" id="KW-1185">Reference proteome</keyword>
<dbReference type="AlphaFoldDB" id="A0A8S4P058"/>
<dbReference type="EMBL" id="CAIIXF020000006">
    <property type="protein sequence ID" value="CAH1786228.1"/>
    <property type="molecule type" value="Genomic_DNA"/>
</dbReference>
<organism evidence="2 3">
    <name type="scientific">Owenia fusiformis</name>
    <name type="common">Polychaete worm</name>
    <dbReference type="NCBI Taxonomy" id="6347"/>
    <lineage>
        <taxon>Eukaryota</taxon>
        <taxon>Metazoa</taxon>
        <taxon>Spiralia</taxon>
        <taxon>Lophotrochozoa</taxon>
        <taxon>Annelida</taxon>
        <taxon>Polychaeta</taxon>
        <taxon>Sedentaria</taxon>
        <taxon>Canalipalpata</taxon>
        <taxon>Sabellida</taxon>
        <taxon>Oweniida</taxon>
        <taxon>Oweniidae</taxon>
        <taxon>Owenia</taxon>
    </lineage>
</organism>
<comment type="caution">
    <text evidence="2">The sequence shown here is derived from an EMBL/GenBank/DDBJ whole genome shotgun (WGS) entry which is preliminary data.</text>
</comment>
<proteinExistence type="predicted"/>
<feature type="transmembrane region" description="Helical" evidence="1">
    <location>
        <begin position="20"/>
        <end position="39"/>
    </location>
</feature>